<accession>A0A3G9G5G9</accession>
<dbReference type="InterPro" id="IPR025166">
    <property type="entry name" value="Integrase_DNA_bind_dom"/>
</dbReference>
<dbReference type="InterPro" id="IPR053876">
    <property type="entry name" value="Phage_int_M"/>
</dbReference>
<dbReference type="Pfam" id="PF00589">
    <property type="entry name" value="Phage_integrase"/>
    <property type="match status" value="1"/>
</dbReference>
<keyword evidence="4" id="KW-0233">DNA recombination</keyword>
<evidence type="ECO:0000259" key="5">
    <source>
        <dbReference type="PROSITE" id="PS51898"/>
    </source>
</evidence>
<evidence type="ECO:0000256" key="1">
    <source>
        <dbReference type="ARBA" id="ARBA00008857"/>
    </source>
</evidence>
<gene>
    <name evidence="6" type="ORF">EM6_2647</name>
</gene>
<feature type="domain" description="Tyr recombinase" evidence="5">
    <location>
        <begin position="199"/>
        <end position="384"/>
    </location>
</feature>
<comment type="similarity">
    <text evidence="1">Belongs to the 'phage' integrase family.</text>
</comment>
<dbReference type="InterPro" id="IPR011010">
    <property type="entry name" value="DNA_brk_join_enz"/>
</dbReference>
<evidence type="ECO:0000313" key="6">
    <source>
        <dbReference type="EMBL" id="BBF82027.1"/>
    </source>
</evidence>
<proteinExistence type="inferred from homology"/>
<dbReference type="InterPro" id="IPR002104">
    <property type="entry name" value="Integrase_catalytic"/>
</dbReference>
<dbReference type="RefSeq" id="WP_126423653.1">
    <property type="nucleotide sequence ID" value="NZ_AP018828.1"/>
</dbReference>
<evidence type="ECO:0000313" key="7">
    <source>
        <dbReference type="Proteomes" id="UP000278756"/>
    </source>
</evidence>
<dbReference type="Proteomes" id="UP000278756">
    <property type="component" value="Chromosome 2"/>
</dbReference>
<dbReference type="Gene3D" id="1.10.443.10">
    <property type="entry name" value="Intergrase catalytic core"/>
    <property type="match status" value="1"/>
</dbReference>
<sequence length="418" mass="47913">MLTDAALKSLKPRDKIYKVADRDGMYVIVQPTGSITFRLDYCLNGRRETLTLGRYGGAGLSLARAREKLIDAKRAIAEGLSPALEKQREKQRGKAAKSFSEWAEKWFLEHRMADSTRAMRRSVYERDILPVFDRRLMSEIRPPDLRVMLEKVKARGAPATAIHAREIVRLIYMFAIARGEKVANPADEVSASTIATFVPRDRALSPREIRVLFGQHEHIATLPTIRLGMKFLLLTMVRKSELRFATWDEVDFENAVWSIPKERMKKNRDHNVYLSQQSLDILVALKTCAGNSPYLLPSHYEADQPMSNATFNRITAAVVERAKREGLPLEPFTVHDLRRTGSTLLNELGFNKDWIEKALAHEDNRTSRGTYNKAEYERQRRHMLQEWANTIDAWIEGLKYMPVLVPPAVDWEIPDPSL</sequence>
<dbReference type="InterPro" id="IPR013762">
    <property type="entry name" value="Integrase-like_cat_sf"/>
</dbReference>
<dbReference type="Gene3D" id="1.10.150.130">
    <property type="match status" value="1"/>
</dbReference>
<reference evidence="7" key="2">
    <citation type="journal article" date="2017" name="Plant Physiol. Biochem.">
        <title>Differential oxidative and antioxidative response of duckweed Lemna minor toward plant growth promoting/inhibiting bacteria.</title>
        <authorList>
            <person name="Ishizawa H."/>
            <person name="Kuroda M."/>
            <person name="Morikawa M."/>
            <person name="Ike M."/>
        </authorList>
    </citation>
    <scope>NUCLEOTIDE SEQUENCE [LARGE SCALE GENOMIC DNA]</scope>
    <source>
        <strain evidence="7">M6</strain>
    </source>
</reference>
<dbReference type="PANTHER" id="PTHR30629">
    <property type="entry name" value="PROPHAGE INTEGRASE"/>
    <property type="match status" value="1"/>
</dbReference>
<dbReference type="AlphaFoldDB" id="A0A3G9G5G9"/>
<dbReference type="OrthoDB" id="9795573at2"/>
<reference evidence="7" key="1">
    <citation type="journal article" date="2017" name="Biotechnol. Biofuels">
        <title>Evaluation of environmental bacterial communities as a factor affecting the growth of duckweed Lemna minor.</title>
        <authorList>
            <person name="Ishizawa H."/>
            <person name="Kuroda M."/>
            <person name="Morikawa M."/>
            <person name="Ike M."/>
        </authorList>
    </citation>
    <scope>NUCLEOTIDE SEQUENCE [LARGE SCALE GENOMIC DNA]</scope>
    <source>
        <strain evidence="7">M6</strain>
    </source>
</reference>
<dbReference type="CDD" id="cd00801">
    <property type="entry name" value="INT_P4_C"/>
    <property type="match status" value="1"/>
</dbReference>
<dbReference type="SUPFAM" id="SSF56349">
    <property type="entry name" value="DNA breaking-rejoining enzymes"/>
    <property type="match status" value="1"/>
</dbReference>
<dbReference type="Pfam" id="PF22022">
    <property type="entry name" value="Phage_int_M"/>
    <property type="match status" value="1"/>
</dbReference>
<evidence type="ECO:0000256" key="3">
    <source>
        <dbReference type="ARBA" id="ARBA00023125"/>
    </source>
</evidence>
<dbReference type="PROSITE" id="PS51898">
    <property type="entry name" value="TYR_RECOMBINASE"/>
    <property type="match status" value="1"/>
</dbReference>
<organism evidence="6 7">
    <name type="scientific">Asticcacaulis excentricus</name>
    <dbReference type="NCBI Taxonomy" id="78587"/>
    <lineage>
        <taxon>Bacteria</taxon>
        <taxon>Pseudomonadati</taxon>
        <taxon>Pseudomonadota</taxon>
        <taxon>Alphaproteobacteria</taxon>
        <taxon>Caulobacterales</taxon>
        <taxon>Caulobacteraceae</taxon>
        <taxon>Asticcacaulis</taxon>
    </lineage>
</organism>
<dbReference type="PANTHER" id="PTHR30629:SF2">
    <property type="entry name" value="PROPHAGE INTEGRASE INTS-RELATED"/>
    <property type="match status" value="1"/>
</dbReference>
<dbReference type="InterPro" id="IPR010998">
    <property type="entry name" value="Integrase_recombinase_N"/>
</dbReference>
<protein>
    <submittedName>
        <fullName evidence="6">Integrase</fullName>
    </submittedName>
</protein>
<name>A0A3G9G5G9_9CAUL</name>
<dbReference type="InterPro" id="IPR038488">
    <property type="entry name" value="Integrase_DNA-bd_sf"/>
</dbReference>
<dbReference type="Pfam" id="PF13356">
    <property type="entry name" value="Arm-DNA-bind_3"/>
    <property type="match status" value="1"/>
</dbReference>
<dbReference type="EMBL" id="AP018828">
    <property type="protein sequence ID" value="BBF82027.1"/>
    <property type="molecule type" value="Genomic_DNA"/>
</dbReference>
<keyword evidence="2" id="KW-0229">DNA integration</keyword>
<keyword evidence="3" id="KW-0238">DNA-binding</keyword>
<evidence type="ECO:0000256" key="4">
    <source>
        <dbReference type="ARBA" id="ARBA00023172"/>
    </source>
</evidence>
<dbReference type="InterPro" id="IPR050808">
    <property type="entry name" value="Phage_Integrase"/>
</dbReference>
<dbReference type="GO" id="GO:0015074">
    <property type="term" value="P:DNA integration"/>
    <property type="evidence" value="ECO:0007669"/>
    <property type="project" value="UniProtKB-KW"/>
</dbReference>
<evidence type="ECO:0000256" key="2">
    <source>
        <dbReference type="ARBA" id="ARBA00022908"/>
    </source>
</evidence>
<dbReference type="GO" id="GO:0003677">
    <property type="term" value="F:DNA binding"/>
    <property type="evidence" value="ECO:0007669"/>
    <property type="project" value="UniProtKB-KW"/>
</dbReference>
<dbReference type="Gene3D" id="3.30.160.390">
    <property type="entry name" value="Integrase, DNA-binding domain"/>
    <property type="match status" value="1"/>
</dbReference>
<dbReference type="GO" id="GO:0006310">
    <property type="term" value="P:DNA recombination"/>
    <property type="evidence" value="ECO:0007669"/>
    <property type="project" value="UniProtKB-KW"/>
</dbReference>